<gene>
    <name evidence="3" type="ORF">GSOID_T00029915001</name>
</gene>
<evidence type="ECO:0000313" key="3">
    <source>
        <dbReference type="EMBL" id="CBY36875.1"/>
    </source>
</evidence>
<protein>
    <recommendedName>
        <fullName evidence="2">C-type lectin domain-containing protein</fullName>
    </recommendedName>
</protein>
<organism evidence="3">
    <name type="scientific">Oikopleura dioica</name>
    <name type="common">Tunicate</name>
    <dbReference type="NCBI Taxonomy" id="34765"/>
    <lineage>
        <taxon>Eukaryota</taxon>
        <taxon>Metazoa</taxon>
        <taxon>Chordata</taxon>
        <taxon>Tunicata</taxon>
        <taxon>Appendicularia</taxon>
        <taxon>Copelata</taxon>
        <taxon>Oikopleuridae</taxon>
        <taxon>Oikopleura</taxon>
    </lineage>
</organism>
<dbReference type="Gene3D" id="3.10.100.10">
    <property type="entry name" value="Mannose-Binding Protein A, subunit A"/>
    <property type="match status" value="1"/>
</dbReference>
<dbReference type="EMBL" id="FN654857">
    <property type="protein sequence ID" value="CBY36875.1"/>
    <property type="molecule type" value="Genomic_DNA"/>
</dbReference>
<dbReference type="Proteomes" id="UP000011014">
    <property type="component" value="Unassembled WGS sequence"/>
</dbReference>
<dbReference type="PROSITE" id="PS00615">
    <property type="entry name" value="C_TYPE_LECTIN_1"/>
    <property type="match status" value="1"/>
</dbReference>
<sequence>MAIFFKKYLVFKKLFIACRDSNGKPIYQSRNQNQQEIFIRYEPEDGKWYFQSKSDLNSRLNYANVLCSSDVQDPSQCRIRKCEVWKNSGWSSCGSVSIKDGGREVLQKDRRENYAQTKIENETKANNFPKMIFVEGDFGDAWKTSNLGGLFKQVEGKSTTNMNGRPVFQKADKSDFYIAYYGPSLNTSNTLAMFGEKIKLGNGDGILAEIKTQETTQQTKIIRITADSGNANQLIDKPNLRTRTSGGSNPVGTQIVYEMDFSNLKQLSQHATDSTYEQARAFCELRGTHVMADFSGQETNLDQRWLIFNQPWSNVRKYNGIWLDGNNQVKKYNVHQTDNRHNCAYYSSSYNMLVSESCHQGMHPFICEFRPKNK</sequence>
<dbReference type="InterPro" id="IPR016186">
    <property type="entry name" value="C-type_lectin-like/link_sf"/>
</dbReference>
<feature type="domain" description="C-type lectin" evidence="2">
    <location>
        <begin position="274"/>
        <end position="369"/>
    </location>
</feature>
<dbReference type="SUPFAM" id="SSF56436">
    <property type="entry name" value="C-type lectin-like"/>
    <property type="match status" value="1"/>
</dbReference>
<dbReference type="InterPro" id="IPR016187">
    <property type="entry name" value="CTDL_fold"/>
</dbReference>
<dbReference type="InterPro" id="IPR018378">
    <property type="entry name" value="C-type_lectin_CS"/>
</dbReference>
<name>E4YN16_OIKDI</name>
<dbReference type="Pfam" id="PF00059">
    <property type="entry name" value="Lectin_C"/>
    <property type="match status" value="1"/>
</dbReference>
<dbReference type="InterPro" id="IPR001304">
    <property type="entry name" value="C-type_lectin-like"/>
</dbReference>
<evidence type="ECO:0000259" key="2">
    <source>
        <dbReference type="Pfam" id="PF00059"/>
    </source>
</evidence>
<keyword evidence="1" id="KW-1015">Disulfide bond</keyword>
<reference evidence="3" key="1">
    <citation type="journal article" date="2010" name="Science">
        <title>Plasticity of animal genome architecture unmasked by rapid evolution of a pelagic tunicate.</title>
        <authorList>
            <person name="Denoeud F."/>
            <person name="Henriet S."/>
            <person name="Mungpakdee S."/>
            <person name="Aury J.M."/>
            <person name="Da Silva C."/>
            <person name="Brinkmann H."/>
            <person name="Mikhaleva J."/>
            <person name="Olsen L.C."/>
            <person name="Jubin C."/>
            <person name="Canestro C."/>
            <person name="Bouquet J.M."/>
            <person name="Danks G."/>
            <person name="Poulain J."/>
            <person name="Campsteijn C."/>
            <person name="Adamski M."/>
            <person name="Cross I."/>
            <person name="Yadetie F."/>
            <person name="Muffato M."/>
            <person name="Louis A."/>
            <person name="Butcher S."/>
            <person name="Tsagkogeorga G."/>
            <person name="Konrad A."/>
            <person name="Singh S."/>
            <person name="Jensen M.F."/>
            <person name="Cong E.H."/>
            <person name="Eikeseth-Otteraa H."/>
            <person name="Noel B."/>
            <person name="Anthouard V."/>
            <person name="Porcel B.M."/>
            <person name="Kachouri-Lafond R."/>
            <person name="Nishino A."/>
            <person name="Ugolini M."/>
            <person name="Chourrout P."/>
            <person name="Nishida H."/>
            <person name="Aasland R."/>
            <person name="Huzurbazar S."/>
            <person name="Westhof E."/>
            <person name="Delsuc F."/>
            <person name="Lehrach H."/>
            <person name="Reinhardt R."/>
            <person name="Weissenbach J."/>
            <person name="Roy S.W."/>
            <person name="Artiguenave F."/>
            <person name="Postlethwait J.H."/>
            <person name="Manak J.R."/>
            <person name="Thompson E.M."/>
            <person name="Jaillon O."/>
            <person name="Du Pasquier L."/>
            <person name="Boudinot P."/>
            <person name="Liberles D.A."/>
            <person name="Volff J.N."/>
            <person name="Philippe H."/>
            <person name="Lenhard B."/>
            <person name="Roest Crollius H."/>
            <person name="Wincker P."/>
            <person name="Chourrout D."/>
        </authorList>
    </citation>
    <scope>NUCLEOTIDE SEQUENCE [LARGE SCALE GENOMIC DNA]</scope>
</reference>
<accession>E4YN16</accession>
<evidence type="ECO:0000256" key="1">
    <source>
        <dbReference type="ARBA" id="ARBA00023157"/>
    </source>
</evidence>
<dbReference type="AlphaFoldDB" id="E4YN16"/>
<proteinExistence type="predicted"/>